<dbReference type="PANTHER" id="PTHR10357">
    <property type="entry name" value="ALPHA-AMYLASE FAMILY MEMBER"/>
    <property type="match status" value="1"/>
</dbReference>
<dbReference type="PANTHER" id="PTHR10357:SF179">
    <property type="entry name" value="NEUTRAL AND BASIC AMINO ACID TRANSPORT PROTEIN RBAT"/>
    <property type="match status" value="1"/>
</dbReference>
<keyword evidence="3" id="KW-0326">Glycosidase</keyword>
<dbReference type="SMART" id="SM00642">
    <property type="entry name" value="Aamy"/>
    <property type="match status" value="1"/>
</dbReference>
<organism evidence="5 6">
    <name type="scientific">Ligilactobacillus murinus DSM 20452 = NBRC 14221</name>
    <dbReference type="NCBI Taxonomy" id="1423772"/>
    <lineage>
        <taxon>Bacteria</taxon>
        <taxon>Bacillati</taxon>
        <taxon>Bacillota</taxon>
        <taxon>Bacilli</taxon>
        <taxon>Lactobacillales</taxon>
        <taxon>Lactobacillaceae</taxon>
        <taxon>Ligilactobacillus</taxon>
    </lineage>
</organism>
<dbReference type="GO" id="GO:0009313">
    <property type="term" value="P:oligosaccharide catabolic process"/>
    <property type="evidence" value="ECO:0007669"/>
    <property type="project" value="TreeGrafter"/>
</dbReference>
<sequence>MGKKVSTLSAKERIIYQIYPKSFKDSNGDGIGDLKGITAKLKYLKQLGINTIWLNPIYVSPQIDNGYDVANYYQIDEKLGTMAEFDELVAKAHALGLDIILDFVMNHTSDQHPWFQAALKDKDSEFRNCYLWHQGKNGGPPNNWGSFFGGSVWQKDPLDPNNYYFHLFAKEMPDLNWAEPKVQVEMLKIAKFWLEHGVDGFRLDAFIHIAKADFEQDMLAKSAEPQIAEMFYANLPQVQVYLKEFIAQLHQIKPDIFILGEAASADVDLAVDYTTPKKESCDTVVTFRYFAEDKSQVEPDLPQIGQPVKLDIFGFRSNMLEWQKRLEGVSYPTLYWSNHDMPRILSRFAPKMGSKACAKMLATLMYLQRGIACIYYGEELGMRSQTLGTVADFEDPQIVDFAKQAKQKGWSDGEILRKASQAHKMAARLPLPFDTTVYAGFSNVQPWKWSKEKNVASIAEQMSDPDSVLNFYRQILQLKQKPVFIEGRFILENTSSELYVYRRVIDEHKQALVICNLSEHEKSYPCGAFTKVLLSQNAKVSAAQVKLAPYGSLILQK</sequence>
<evidence type="ECO:0000256" key="2">
    <source>
        <dbReference type="ARBA" id="ARBA00022801"/>
    </source>
</evidence>
<accession>A0A0R2BDT9</accession>
<evidence type="ECO:0000256" key="1">
    <source>
        <dbReference type="ARBA" id="ARBA00008061"/>
    </source>
</evidence>
<dbReference type="InterPro" id="IPR045857">
    <property type="entry name" value="O16G_dom_2"/>
</dbReference>
<dbReference type="Gene3D" id="3.20.20.80">
    <property type="entry name" value="Glycosidases"/>
    <property type="match status" value="1"/>
</dbReference>
<protein>
    <submittedName>
        <fullName evidence="5">Alpha-glucosidase</fullName>
    </submittedName>
</protein>
<evidence type="ECO:0000313" key="5">
    <source>
        <dbReference type="EMBL" id="KRM77448.1"/>
    </source>
</evidence>
<name>A0A0R2BDT9_9LACO</name>
<evidence type="ECO:0000313" key="6">
    <source>
        <dbReference type="Proteomes" id="UP000051612"/>
    </source>
</evidence>
<dbReference type="InterPro" id="IPR017853">
    <property type="entry name" value="GH"/>
</dbReference>
<dbReference type="SUPFAM" id="SSF51445">
    <property type="entry name" value="(Trans)glycosidases"/>
    <property type="match status" value="1"/>
</dbReference>
<dbReference type="InterPro" id="IPR006047">
    <property type="entry name" value="GH13_cat_dom"/>
</dbReference>
<comment type="similarity">
    <text evidence="1">Belongs to the glycosyl hydrolase 13 family.</text>
</comment>
<dbReference type="PATRIC" id="fig|1423772.3.peg.724"/>
<evidence type="ECO:0000259" key="4">
    <source>
        <dbReference type="SMART" id="SM00642"/>
    </source>
</evidence>
<dbReference type="CDD" id="cd11333">
    <property type="entry name" value="AmyAc_SI_OligoGlu_DGase"/>
    <property type="match status" value="1"/>
</dbReference>
<dbReference type="EMBL" id="AYYN01000018">
    <property type="protein sequence ID" value="KRM77448.1"/>
    <property type="molecule type" value="Genomic_DNA"/>
</dbReference>
<dbReference type="Gene3D" id="3.90.400.10">
    <property type="entry name" value="Oligo-1,6-glucosidase, Domain 2"/>
    <property type="match status" value="1"/>
</dbReference>
<evidence type="ECO:0000256" key="3">
    <source>
        <dbReference type="ARBA" id="ARBA00023295"/>
    </source>
</evidence>
<dbReference type="Gene3D" id="2.60.40.1180">
    <property type="entry name" value="Golgi alpha-mannosidase II"/>
    <property type="match status" value="1"/>
</dbReference>
<keyword evidence="2" id="KW-0378">Hydrolase</keyword>
<reference evidence="5 6" key="1">
    <citation type="journal article" date="2015" name="Genome Announc.">
        <title>Expanding the biotechnology potential of lactobacilli through comparative genomics of 213 strains and associated genera.</title>
        <authorList>
            <person name="Sun Z."/>
            <person name="Harris H.M."/>
            <person name="McCann A."/>
            <person name="Guo C."/>
            <person name="Argimon S."/>
            <person name="Zhang W."/>
            <person name="Yang X."/>
            <person name="Jeffery I.B."/>
            <person name="Cooney J.C."/>
            <person name="Kagawa T.F."/>
            <person name="Liu W."/>
            <person name="Song Y."/>
            <person name="Salvetti E."/>
            <person name="Wrobel A."/>
            <person name="Rasinkangas P."/>
            <person name="Parkhill J."/>
            <person name="Rea M.C."/>
            <person name="O'Sullivan O."/>
            <person name="Ritari J."/>
            <person name="Douillard F.P."/>
            <person name="Paul Ross R."/>
            <person name="Yang R."/>
            <person name="Briner A.E."/>
            <person name="Felis G.E."/>
            <person name="de Vos W.M."/>
            <person name="Barrangou R."/>
            <person name="Klaenhammer T.R."/>
            <person name="Caufield P.W."/>
            <person name="Cui Y."/>
            <person name="Zhang H."/>
            <person name="O'Toole P.W."/>
        </authorList>
    </citation>
    <scope>NUCLEOTIDE SEQUENCE [LARGE SCALE GENOMIC DNA]</scope>
    <source>
        <strain evidence="5 6">DSM 20452</strain>
    </source>
</reference>
<proteinExistence type="inferred from homology"/>
<gene>
    <name evidence="5" type="ORF">FC48_GL000661</name>
</gene>
<dbReference type="FunFam" id="3.90.400.10:FF:000002">
    <property type="entry name" value="Sucrose isomerase"/>
    <property type="match status" value="1"/>
</dbReference>
<dbReference type="GO" id="GO:0004556">
    <property type="term" value="F:alpha-amylase activity"/>
    <property type="evidence" value="ECO:0007669"/>
    <property type="project" value="TreeGrafter"/>
</dbReference>
<dbReference type="Pfam" id="PF00128">
    <property type="entry name" value="Alpha-amylase"/>
    <property type="match status" value="1"/>
</dbReference>
<comment type="caution">
    <text evidence="5">The sequence shown here is derived from an EMBL/GenBank/DDBJ whole genome shotgun (WGS) entry which is preliminary data.</text>
</comment>
<dbReference type="InterPro" id="IPR013780">
    <property type="entry name" value="Glyco_hydro_b"/>
</dbReference>
<feature type="domain" description="Glycosyl hydrolase family 13 catalytic" evidence="4">
    <location>
        <begin position="17"/>
        <end position="423"/>
    </location>
</feature>
<dbReference type="Proteomes" id="UP000051612">
    <property type="component" value="Unassembled WGS sequence"/>
</dbReference>
<dbReference type="SUPFAM" id="SSF51011">
    <property type="entry name" value="Glycosyl hydrolase domain"/>
    <property type="match status" value="1"/>
</dbReference>
<dbReference type="AlphaFoldDB" id="A0A0R2BDT9"/>